<protein>
    <recommendedName>
        <fullName evidence="5">Sulfur globule protein</fullName>
    </recommendedName>
</protein>
<reference evidence="3" key="2">
    <citation type="submission" date="2021-08" db="EMBL/GenBank/DDBJ databases">
        <authorList>
            <person name="Tani A."/>
            <person name="Ola A."/>
            <person name="Ogura Y."/>
            <person name="Katsura K."/>
            <person name="Hayashi T."/>
        </authorList>
    </citation>
    <scope>NUCLEOTIDE SEQUENCE</scope>
    <source>
        <strain evidence="3">DSM 19015</strain>
    </source>
</reference>
<feature type="compositionally biased region" description="Polar residues" evidence="1">
    <location>
        <begin position="37"/>
        <end position="53"/>
    </location>
</feature>
<evidence type="ECO:0008006" key="5">
    <source>
        <dbReference type="Google" id="ProtNLM"/>
    </source>
</evidence>
<dbReference type="Proteomes" id="UP001055125">
    <property type="component" value="Unassembled WGS sequence"/>
</dbReference>
<sequence length="93" mass="9782">MMGPMIRALAATGFLLAAGHAASAQGSGAGSGLSINPEATGNDRSAGVNNGNNRLPGYGYRGYRSAYGYRGGYRQPVYGGYVRRRGSYYGYPY</sequence>
<feature type="signal peptide" evidence="2">
    <location>
        <begin position="1"/>
        <end position="24"/>
    </location>
</feature>
<keyword evidence="4" id="KW-1185">Reference proteome</keyword>
<dbReference type="EMBL" id="BPQP01000045">
    <property type="protein sequence ID" value="GJD95727.1"/>
    <property type="molecule type" value="Genomic_DNA"/>
</dbReference>
<comment type="caution">
    <text evidence="3">The sequence shown here is derived from an EMBL/GenBank/DDBJ whole genome shotgun (WGS) entry which is preliminary data.</text>
</comment>
<feature type="chain" id="PRO_5045158953" description="Sulfur globule protein" evidence="2">
    <location>
        <begin position="25"/>
        <end position="93"/>
    </location>
</feature>
<name>A0ABQ4S1R2_9HYPH</name>
<feature type="region of interest" description="Disordered" evidence="1">
    <location>
        <begin position="24"/>
        <end position="56"/>
    </location>
</feature>
<keyword evidence="2" id="KW-0732">Signal</keyword>
<accession>A0ABQ4S1R2</accession>
<evidence type="ECO:0000313" key="3">
    <source>
        <dbReference type="EMBL" id="GJD95727.1"/>
    </source>
</evidence>
<organism evidence="3 4">
    <name type="scientific">Methylobacterium iners</name>
    <dbReference type="NCBI Taxonomy" id="418707"/>
    <lineage>
        <taxon>Bacteria</taxon>
        <taxon>Pseudomonadati</taxon>
        <taxon>Pseudomonadota</taxon>
        <taxon>Alphaproteobacteria</taxon>
        <taxon>Hyphomicrobiales</taxon>
        <taxon>Methylobacteriaceae</taxon>
        <taxon>Methylobacterium</taxon>
    </lineage>
</organism>
<reference evidence="3" key="1">
    <citation type="journal article" date="2021" name="Front. Microbiol.">
        <title>Comprehensive Comparative Genomics and Phenotyping of Methylobacterium Species.</title>
        <authorList>
            <person name="Alessa O."/>
            <person name="Ogura Y."/>
            <person name="Fujitani Y."/>
            <person name="Takami H."/>
            <person name="Hayashi T."/>
            <person name="Sahin N."/>
            <person name="Tani A."/>
        </authorList>
    </citation>
    <scope>NUCLEOTIDE SEQUENCE</scope>
    <source>
        <strain evidence="3">DSM 19015</strain>
    </source>
</reference>
<evidence type="ECO:0000256" key="1">
    <source>
        <dbReference type="SAM" id="MobiDB-lite"/>
    </source>
</evidence>
<evidence type="ECO:0000256" key="2">
    <source>
        <dbReference type="SAM" id="SignalP"/>
    </source>
</evidence>
<gene>
    <name evidence="3" type="ORF">OCOJLMKI_2941</name>
</gene>
<dbReference type="RefSeq" id="WP_238244863.1">
    <property type="nucleotide sequence ID" value="NZ_BPQP01000045.1"/>
</dbReference>
<proteinExistence type="predicted"/>
<evidence type="ECO:0000313" key="4">
    <source>
        <dbReference type="Proteomes" id="UP001055125"/>
    </source>
</evidence>